<name>R4JBE4_TOXGO</name>
<reference evidence="1" key="1">
    <citation type="submission" date="2013-02" db="EMBL/GenBank/DDBJ databases">
        <title>Repeated Sequence of of Toxoplasma gondii.</title>
        <authorList>
            <person name="Ralte L."/>
            <person name="Baidya S."/>
            <person name="Ghosh J.D."/>
            <person name="Das P.K."/>
            <person name="Kumar D."/>
            <person name="Pandit S."/>
            <person name="Jana C."/>
            <person name="Singh S."/>
        </authorList>
    </citation>
    <scope>NUCLEOTIDE SEQUENCE</scope>
    <source>
        <strain evidence="1">RH</strain>
    </source>
</reference>
<organism evidence="1">
    <name type="scientific">Toxoplasma gondii</name>
    <dbReference type="NCBI Taxonomy" id="5811"/>
    <lineage>
        <taxon>Eukaryota</taxon>
        <taxon>Sar</taxon>
        <taxon>Alveolata</taxon>
        <taxon>Apicomplexa</taxon>
        <taxon>Conoidasida</taxon>
        <taxon>Coccidia</taxon>
        <taxon>Eucoccidiorida</taxon>
        <taxon>Eimeriorina</taxon>
        <taxon>Sarcocystidae</taxon>
        <taxon>Toxoplasma</taxon>
    </lineage>
</organism>
<dbReference type="EMBL" id="KC607824">
    <property type="protein sequence ID" value="AGK83125.1"/>
    <property type="molecule type" value="Genomic_DNA"/>
</dbReference>
<dbReference type="AlphaFoldDB" id="R4JBE4"/>
<proteinExistence type="predicted"/>
<evidence type="ECO:0000313" key="1">
    <source>
        <dbReference type="EMBL" id="AGK83125.1"/>
    </source>
</evidence>
<dbReference type="VEuPathDB" id="ToxoDB:TGRH88_009250"/>
<protein>
    <submittedName>
        <fullName evidence="1">Uncharacterized protein</fullName>
    </submittedName>
</protein>
<sequence>MRPRSRSAFSFFDFFLFFHRRARLCLEPQKGQKSKGTTDAMPLLQPSWRRDIRTVDEGEGEDEGVAWLGSDESRRGRRCFRLGCFSWRVEKRHRNAI</sequence>
<accession>R4JBE4</accession>